<evidence type="ECO:0000256" key="1">
    <source>
        <dbReference type="SAM" id="MobiDB-lite"/>
    </source>
</evidence>
<protein>
    <submittedName>
        <fullName evidence="3">Uncharacterized protein</fullName>
    </submittedName>
</protein>
<keyword evidence="2" id="KW-0472">Membrane</keyword>
<evidence type="ECO:0000313" key="4">
    <source>
        <dbReference type="Proteomes" id="UP001341840"/>
    </source>
</evidence>
<organism evidence="3 4">
    <name type="scientific">Stylosanthes scabra</name>
    <dbReference type="NCBI Taxonomy" id="79078"/>
    <lineage>
        <taxon>Eukaryota</taxon>
        <taxon>Viridiplantae</taxon>
        <taxon>Streptophyta</taxon>
        <taxon>Embryophyta</taxon>
        <taxon>Tracheophyta</taxon>
        <taxon>Spermatophyta</taxon>
        <taxon>Magnoliopsida</taxon>
        <taxon>eudicotyledons</taxon>
        <taxon>Gunneridae</taxon>
        <taxon>Pentapetalae</taxon>
        <taxon>rosids</taxon>
        <taxon>fabids</taxon>
        <taxon>Fabales</taxon>
        <taxon>Fabaceae</taxon>
        <taxon>Papilionoideae</taxon>
        <taxon>50 kb inversion clade</taxon>
        <taxon>dalbergioids sensu lato</taxon>
        <taxon>Dalbergieae</taxon>
        <taxon>Pterocarpus clade</taxon>
        <taxon>Stylosanthes</taxon>
    </lineage>
</organism>
<evidence type="ECO:0000313" key="3">
    <source>
        <dbReference type="EMBL" id="MED6155917.1"/>
    </source>
</evidence>
<proteinExistence type="predicted"/>
<feature type="region of interest" description="Disordered" evidence="1">
    <location>
        <begin position="1"/>
        <end position="82"/>
    </location>
</feature>
<dbReference type="EMBL" id="JASCZI010120852">
    <property type="protein sequence ID" value="MED6155917.1"/>
    <property type="molecule type" value="Genomic_DNA"/>
</dbReference>
<evidence type="ECO:0000256" key="2">
    <source>
        <dbReference type="SAM" id="Phobius"/>
    </source>
</evidence>
<keyword evidence="4" id="KW-1185">Reference proteome</keyword>
<name>A0ABU6U421_9FABA</name>
<feature type="compositionally biased region" description="Acidic residues" evidence="1">
    <location>
        <begin position="53"/>
        <end position="79"/>
    </location>
</feature>
<accession>A0ABU6U421</accession>
<comment type="caution">
    <text evidence="3">The sequence shown here is derived from an EMBL/GenBank/DDBJ whole genome shotgun (WGS) entry which is preliminary data.</text>
</comment>
<keyword evidence="2" id="KW-0812">Transmembrane</keyword>
<reference evidence="3 4" key="1">
    <citation type="journal article" date="2023" name="Plants (Basel)">
        <title>Bridging the Gap: Combining Genomics and Transcriptomics Approaches to Understand Stylosanthes scabra, an Orphan Legume from the Brazilian Caatinga.</title>
        <authorList>
            <person name="Ferreira-Neto J.R.C."/>
            <person name="da Silva M.D."/>
            <person name="Binneck E."/>
            <person name="de Melo N.F."/>
            <person name="da Silva R.H."/>
            <person name="de Melo A.L.T.M."/>
            <person name="Pandolfi V."/>
            <person name="Bustamante F.O."/>
            <person name="Brasileiro-Vidal A.C."/>
            <person name="Benko-Iseppon A.M."/>
        </authorList>
    </citation>
    <scope>NUCLEOTIDE SEQUENCE [LARGE SCALE GENOMIC DNA]</scope>
    <source>
        <tissue evidence="3">Leaves</tissue>
    </source>
</reference>
<keyword evidence="2" id="KW-1133">Transmembrane helix</keyword>
<sequence length="166" mass="18963">MVYTPEPTSHSEQHDMELERPPDPELPDFGSLESDALVEAMEKVEADNMALGGDDEGDEDMESEEEDDEDDEMESEAEDDQRSVPWLFSGTVLSVSNTFIMIVLAWNVRRFANRAIIRTLKEMKRQRRPRITLFFETKCSGSRARDSILAMGFKYFIVEEVVGFVG</sequence>
<dbReference type="Proteomes" id="UP001341840">
    <property type="component" value="Unassembled WGS sequence"/>
</dbReference>
<gene>
    <name evidence="3" type="ORF">PIB30_009980</name>
</gene>
<feature type="compositionally biased region" description="Basic and acidic residues" evidence="1">
    <location>
        <begin position="9"/>
        <end position="23"/>
    </location>
</feature>
<feature type="transmembrane region" description="Helical" evidence="2">
    <location>
        <begin position="86"/>
        <end position="108"/>
    </location>
</feature>